<evidence type="ECO:0000256" key="3">
    <source>
        <dbReference type="SAM" id="SignalP"/>
    </source>
</evidence>
<keyword evidence="2" id="KW-0472">Membrane</keyword>
<feature type="domain" description="Bacterial surface antigen (D15)" evidence="4">
    <location>
        <begin position="578"/>
        <end position="833"/>
    </location>
</feature>
<keyword evidence="3" id="KW-0732">Signal</keyword>
<dbReference type="InterPro" id="IPR000184">
    <property type="entry name" value="Bac_surfAg_D15"/>
</dbReference>
<comment type="caution">
    <text evidence="5">The sequence shown here is derived from an EMBL/GenBank/DDBJ whole genome shotgun (WGS) entry which is preliminary data.</text>
</comment>
<dbReference type="GO" id="GO:0019867">
    <property type="term" value="C:outer membrane"/>
    <property type="evidence" value="ECO:0007669"/>
    <property type="project" value="InterPro"/>
</dbReference>
<feature type="chain" id="PRO_5016440328" evidence="3">
    <location>
        <begin position="29"/>
        <end position="863"/>
    </location>
</feature>
<dbReference type="InterPro" id="IPR051544">
    <property type="entry name" value="TPS_OM_transporter"/>
</dbReference>
<dbReference type="Proteomes" id="UP000248198">
    <property type="component" value="Unassembled WGS sequence"/>
</dbReference>
<sequence length="863" mass="98341">MITMRKQHLKKYTAGLLMTGLGLCGAYAQQKPLADSVTVAIAPQYNEVSGTHRFFLGENYRKLWATPVKIRVLDLQKERGGLTIVKLGGGNQTRSLRFKDASGKLWALRTIQKYPERGLPENLRPTIAKNIVQDQVSTGHPFGALVVPPLAQALKIPHASPEIVYVGDDPGLMEYRKDFANAAYLFEERDPMEAEKTDNTEKVQRKLQEDNDKTTDQLLTLRARLLDFIVGDWDRHEDNWRWLPNKDEDGTLYEPIPRDRDKVFYRTSGVFPWILSHQWLKSNLQPYSPNIRDINGWNFNARYFDRYFLNELNEKDWKTEVQYVQKTITPELVAKAIALMPAVIVAQNGEELQHSLNGRVQNLEKIALDYYHFLSEYVEIPASDKKEYFEIQYKKDGRLELTIRNIKKDGSIGRKLYKRTFDPAMTKEIRLYGFGGEDLFSVKGAGKSSIRVRMVGGAGLDKFEVAPEVRNNAKLFIYDRQDEGNIVPQKGLAKLKLSNDSTVNEYNKTSFVFDRFGPLFRANYSIDQGLQIGAGLVYEKQGFRKIPYAFKHEFWVTYTTGRQSFILNYAGDFKKAIGENDLKIDANFLGPHNLSNFFGLGNESLFVNKGDQEMPYYRNRYDYLTADVKLARNLSKNLNIEGGISTEYYTSNAASNEHRFLKDFNTAYPQEDVFSNRFYAGLVSNLTYDSRDNAAIPTKGIYWKTGLSVKREMGGEQDYYAKLQTEFRYYLNPGKSGFVIANRLGGGTTIGNPAFFQLMQLGGVRNLRGYHSNRFSGKSMAYYNLDLRLKLFSFTSYIVPGSVGLIGFNDIGRVWEPGEQSKKWHYGYGGGLYVVPAELFLIQAAVGASKEGALPYISIGFTF</sequence>
<dbReference type="GO" id="GO:0098046">
    <property type="term" value="C:type V protein secretion system complex"/>
    <property type="evidence" value="ECO:0007669"/>
    <property type="project" value="TreeGrafter"/>
</dbReference>
<proteinExistence type="predicted"/>
<dbReference type="AlphaFoldDB" id="A0A318UC75"/>
<dbReference type="Pfam" id="PF01103">
    <property type="entry name" value="Omp85"/>
    <property type="match status" value="1"/>
</dbReference>
<gene>
    <name evidence="5" type="ORF">B0O44_107167</name>
</gene>
<organism evidence="5 6">
    <name type="scientific">Pedobacter nutrimenti</name>
    <dbReference type="NCBI Taxonomy" id="1241337"/>
    <lineage>
        <taxon>Bacteria</taxon>
        <taxon>Pseudomonadati</taxon>
        <taxon>Bacteroidota</taxon>
        <taxon>Sphingobacteriia</taxon>
        <taxon>Sphingobacteriales</taxon>
        <taxon>Sphingobacteriaceae</taxon>
        <taxon>Pedobacter</taxon>
    </lineage>
</organism>
<dbReference type="PANTHER" id="PTHR34597">
    <property type="entry name" value="SLR1661 PROTEIN"/>
    <property type="match status" value="1"/>
</dbReference>
<dbReference type="EMBL" id="QKLU01000007">
    <property type="protein sequence ID" value="PYF71552.1"/>
    <property type="molecule type" value="Genomic_DNA"/>
</dbReference>
<dbReference type="Gene3D" id="2.40.160.50">
    <property type="entry name" value="membrane protein fhac: a member of the omp85/tpsb transporter family"/>
    <property type="match status" value="1"/>
</dbReference>
<dbReference type="PANTHER" id="PTHR34597:SF3">
    <property type="entry name" value="OUTER MEMBRANE TRANSPORTER CDIB"/>
    <property type="match status" value="1"/>
</dbReference>
<name>A0A318UC75_9SPHI</name>
<evidence type="ECO:0000256" key="1">
    <source>
        <dbReference type="ARBA" id="ARBA00004370"/>
    </source>
</evidence>
<keyword evidence="6" id="KW-1185">Reference proteome</keyword>
<comment type="subcellular location">
    <subcellularLocation>
        <location evidence="1">Membrane</location>
    </subcellularLocation>
</comment>
<evidence type="ECO:0000313" key="6">
    <source>
        <dbReference type="Proteomes" id="UP000248198"/>
    </source>
</evidence>
<dbReference type="GO" id="GO:0046819">
    <property type="term" value="P:protein secretion by the type V secretion system"/>
    <property type="evidence" value="ECO:0007669"/>
    <property type="project" value="TreeGrafter"/>
</dbReference>
<protein>
    <submittedName>
        <fullName evidence="5">Surface antigen-like protein</fullName>
    </submittedName>
</protein>
<accession>A0A318UC75</accession>
<reference evidence="5 6" key="1">
    <citation type="submission" date="2018-06" db="EMBL/GenBank/DDBJ databases">
        <title>Genomic Encyclopedia of Archaeal and Bacterial Type Strains, Phase II (KMG-II): from individual species to whole genera.</title>
        <authorList>
            <person name="Goeker M."/>
        </authorList>
    </citation>
    <scope>NUCLEOTIDE SEQUENCE [LARGE SCALE GENOMIC DNA]</scope>
    <source>
        <strain evidence="5 6">DSM 27372</strain>
    </source>
</reference>
<feature type="signal peptide" evidence="3">
    <location>
        <begin position="1"/>
        <end position="28"/>
    </location>
</feature>
<evidence type="ECO:0000256" key="2">
    <source>
        <dbReference type="ARBA" id="ARBA00023136"/>
    </source>
</evidence>
<evidence type="ECO:0000259" key="4">
    <source>
        <dbReference type="Pfam" id="PF01103"/>
    </source>
</evidence>
<dbReference type="GO" id="GO:0008320">
    <property type="term" value="F:protein transmembrane transporter activity"/>
    <property type="evidence" value="ECO:0007669"/>
    <property type="project" value="TreeGrafter"/>
</dbReference>
<evidence type="ECO:0000313" key="5">
    <source>
        <dbReference type="EMBL" id="PYF71552.1"/>
    </source>
</evidence>